<feature type="domain" description="HTH tetR-type" evidence="3">
    <location>
        <begin position="8"/>
        <end position="68"/>
    </location>
</feature>
<reference evidence="4 5" key="1">
    <citation type="submission" date="2016-10" db="EMBL/GenBank/DDBJ databases">
        <title>Paenibacillus species isolates.</title>
        <authorList>
            <person name="Beno S.M."/>
        </authorList>
    </citation>
    <scope>NUCLEOTIDE SEQUENCE [LARGE SCALE GENOMIC DNA]</scope>
    <source>
        <strain evidence="4 5">FSL H7-0744</strain>
    </source>
</reference>
<dbReference type="InterPro" id="IPR036271">
    <property type="entry name" value="Tet_transcr_reg_TetR-rel_C_sf"/>
</dbReference>
<organism evidence="4 5">
    <name type="scientific">Paenibacillus borealis</name>
    <dbReference type="NCBI Taxonomy" id="160799"/>
    <lineage>
        <taxon>Bacteria</taxon>
        <taxon>Bacillati</taxon>
        <taxon>Bacillota</taxon>
        <taxon>Bacilli</taxon>
        <taxon>Bacillales</taxon>
        <taxon>Paenibacillaceae</taxon>
        <taxon>Paenibacillus</taxon>
    </lineage>
</organism>
<comment type="caution">
    <text evidence="4">The sequence shown here is derived from an EMBL/GenBank/DDBJ whole genome shotgun (WGS) entry which is preliminary data.</text>
</comment>
<dbReference type="PANTHER" id="PTHR43479:SF11">
    <property type="entry name" value="ACREF_ENVCD OPERON REPRESSOR-RELATED"/>
    <property type="match status" value="1"/>
</dbReference>
<dbReference type="SUPFAM" id="SSF46689">
    <property type="entry name" value="Homeodomain-like"/>
    <property type="match status" value="1"/>
</dbReference>
<dbReference type="InterPro" id="IPR009057">
    <property type="entry name" value="Homeodomain-like_sf"/>
</dbReference>
<sequence>MRISKEPEERRNEILDTAELLFFTQGYSRTTINDILQRIGIAKGTFYYYFKSKEEVMDAVVMRFIDAGVAAAKEIASDHRLSVHEKLLRIIMAQKPDSEGKEQLIEQFHQAENAQLHQKSLTETILRLTPVLTEVIEQGIEEQLFHTAYPRETVEFLLVASQFLLDEGIFQWQPEEILRKIEAFIHIMETSLGAKQGSFAYVTQMFGQPPVADGKDERAGIKDGETEQ</sequence>
<accession>A0ABX3H4H7</accession>
<keyword evidence="5" id="KW-1185">Reference proteome</keyword>
<dbReference type="PROSITE" id="PS01081">
    <property type="entry name" value="HTH_TETR_1"/>
    <property type="match status" value="1"/>
</dbReference>
<dbReference type="RefSeq" id="WP_076112412.1">
    <property type="nucleotide sequence ID" value="NZ_MPTB01000026.1"/>
</dbReference>
<gene>
    <name evidence="4" type="ORF">BSK56_19680</name>
</gene>
<dbReference type="Pfam" id="PF21303">
    <property type="entry name" value="TetR_C_39"/>
    <property type="match status" value="1"/>
</dbReference>
<evidence type="ECO:0000256" key="2">
    <source>
        <dbReference type="PROSITE-ProRule" id="PRU00335"/>
    </source>
</evidence>
<dbReference type="InterPro" id="IPR050624">
    <property type="entry name" value="HTH-type_Tx_Regulator"/>
</dbReference>
<dbReference type="Pfam" id="PF00440">
    <property type="entry name" value="TetR_N"/>
    <property type="match status" value="1"/>
</dbReference>
<dbReference type="InterPro" id="IPR049149">
    <property type="entry name" value="TetR/AcrR_C"/>
</dbReference>
<feature type="DNA-binding region" description="H-T-H motif" evidence="2">
    <location>
        <begin position="31"/>
        <end position="50"/>
    </location>
</feature>
<dbReference type="InterPro" id="IPR023772">
    <property type="entry name" value="DNA-bd_HTH_TetR-type_CS"/>
</dbReference>
<dbReference type="EMBL" id="MPTB01000026">
    <property type="protein sequence ID" value="OMD45344.1"/>
    <property type="molecule type" value="Genomic_DNA"/>
</dbReference>
<evidence type="ECO:0000313" key="4">
    <source>
        <dbReference type="EMBL" id="OMD45344.1"/>
    </source>
</evidence>
<name>A0ABX3H4H7_PAEBO</name>
<dbReference type="PANTHER" id="PTHR43479">
    <property type="entry name" value="ACREF/ENVCD OPERON REPRESSOR-RELATED"/>
    <property type="match status" value="1"/>
</dbReference>
<evidence type="ECO:0000259" key="3">
    <source>
        <dbReference type="PROSITE" id="PS50977"/>
    </source>
</evidence>
<protein>
    <submittedName>
        <fullName evidence="4">TetR family transcriptional regulator</fullName>
    </submittedName>
</protein>
<dbReference type="PRINTS" id="PR00455">
    <property type="entry name" value="HTHTETR"/>
</dbReference>
<keyword evidence="1 2" id="KW-0238">DNA-binding</keyword>
<evidence type="ECO:0000256" key="1">
    <source>
        <dbReference type="ARBA" id="ARBA00023125"/>
    </source>
</evidence>
<dbReference type="InterPro" id="IPR001647">
    <property type="entry name" value="HTH_TetR"/>
</dbReference>
<dbReference type="Proteomes" id="UP000187412">
    <property type="component" value="Unassembled WGS sequence"/>
</dbReference>
<dbReference type="Gene3D" id="1.10.357.10">
    <property type="entry name" value="Tetracycline Repressor, domain 2"/>
    <property type="match status" value="1"/>
</dbReference>
<proteinExistence type="predicted"/>
<evidence type="ECO:0000313" key="5">
    <source>
        <dbReference type="Proteomes" id="UP000187412"/>
    </source>
</evidence>
<dbReference type="SUPFAM" id="SSF48498">
    <property type="entry name" value="Tetracyclin repressor-like, C-terminal domain"/>
    <property type="match status" value="1"/>
</dbReference>
<dbReference type="PROSITE" id="PS50977">
    <property type="entry name" value="HTH_TETR_2"/>
    <property type="match status" value="1"/>
</dbReference>